<keyword evidence="3" id="KW-0285">Flavoprotein</keyword>
<keyword evidence="17" id="KW-1185">Reference proteome</keyword>
<evidence type="ECO:0000256" key="11">
    <source>
        <dbReference type="ARBA" id="ARBA00023014"/>
    </source>
</evidence>
<evidence type="ECO:0000259" key="15">
    <source>
        <dbReference type="PROSITE" id="PS51384"/>
    </source>
</evidence>
<feature type="transmembrane region" description="Helical" evidence="14">
    <location>
        <begin position="184"/>
        <end position="205"/>
    </location>
</feature>
<evidence type="ECO:0000256" key="10">
    <source>
        <dbReference type="ARBA" id="ARBA00023004"/>
    </source>
</evidence>
<dbReference type="GO" id="GO:0050660">
    <property type="term" value="F:flavin adenine dinucleotide binding"/>
    <property type="evidence" value="ECO:0007669"/>
    <property type="project" value="TreeGrafter"/>
</dbReference>
<keyword evidence="6" id="KW-0479">Metal-binding</keyword>
<name>A0A1H0KZX5_9ACTN</name>
<dbReference type="AlphaFoldDB" id="A0A1H0KZX5"/>
<dbReference type="EMBL" id="LT629710">
    <property type="protein sequence ID" value="SDO61343.1"/>
    <property type="molecule type" value="Genomic_DNA"/>
</dbReference>
<dbReference type="PANTHER" id="PTHR47354">
    <property type="entry name" value="NADH OXIDOREDUCTASE HCR"/>
    <property type="match status" value="1"/>
</dbReference>
<dbReference type="GO" id="GO:0051537">
    <property type="term" value="F:2 iron, 2 sulfur cluster binding"/>
    <property type="evidence" value="ECO:0007669"/>
    <property type="project" value="UniProtKB-KW"/>
</dbReference>
<keyword evidence="8 14" id="KW-1133">Transmembrane helix</keyword>
<feature type="transmembrane region" description="Helical" evidence="14">
    <location>
        <begin position="217"/>
        <end position="237"/>
    </location>
</feature>
<keyword evidence="5" id="KW-0001">2Fe-2S</keyword>
<evidence type="ECO:0000256" key="3">
    <source>
        <dbReference type="ARBA" id="ARBA00022630"/>
    </source>
</evidence>
<evidence type="ECO:0000256" key="5">
    <source>
        <dbReference type="ARBA" id="ARBA00022714"/>
    </source>
</evidence>
<organism evidence="16 17">
    <name type="scientific">Nakamurella panacisegetis</name>
    <dbReference type="NCBI Taxonomy" id="1090615"/>
    <lineage>
        <taxon>Bacteria</taxon>
        <taxon>Bacillati</taxon>
        <taxon>Actinomycetota</taxon>
        <taxon>Actinomycetes</taxon>
        <taxon>Nakamurellales</taxon>
        <taxon>Nakamurellaceae</taxon>
        <taxon>Nakamurella</taxon>
    </lineage>
</organism>
<dbReference type="GO" id="GO:0016020">
    <property type="term" value="C:membrane"/>
    <property type="evidence" value="ECO:0007669"/>
    <property type="project" value="UniProtKB-SubCell"/>
</dbReference>
<feature type="domain" description="FAD-binding FR-type" evidence="15">
    <location>
        <begin position="242"/>
        <end position="342"/>
    </location>
</feature>
<dbReference type="InterPro" id="IPR050415">
    <property type="entry name" value="MRET"/>
</dbReference>
<comment type="subcellular location">
    <subcellularLocation>
        <location evidence="2">Membrane</location>
        <topology evidence="2">Multi-pass membrane protein</topology>
    </subcellularLocation>
</comment>
<dbReference type="GO" id="GO:0046872">
    <property type="term" value="F:metal ion binding"/>
    <property type="evidence" value="ECO:0007669"/>
    <property type="project" value="UniProtKB-KW"/>
</dbReference>
<evidence type="ECO:0000256" key="4">
    <source>
        <dbReference type="ARBA" id="ARBA00022692"/>
    </source>
</evidence>
<evidence type="ECO:0000313" key="17">
    <source>
        <dbReference type="Proteomes" id="UP000198741"/>
    </source>
</evidence>
<dbReference type="SUPFAM" id="SSF52343">
    <property type="entry name" value="Ferredoxin reductase-like, C-terminal NADP-linked domain"/>
    <property type="match status" value="1"/>
</dbReference>
<dbReference type="GO" id="GO:0016491">
    <property type="term" value="F:oxidoreductase activity"/>
    <property type="evidence" value="ECO:0007669"/>
    <property type="project" value="UniProtKB-KW"/>
</dbReference>
<evidence type="ECO:0000256" key="8">
    <source>
        <dbReference type="ARBA" id="ARBA00022989"/>
    </source>
</evidence>
<feature type="transmembrane region" description="Helical" evidence="14">
    <location>
        <begin position="75"/>
        <end position="92"/>
    </location>
</feature>
<gene>
    <name evidence="16" type="ORF">SAMN04515671_1490</name>
</gene>
<keyword evidence="9" id="KW-0560">Oxidoreductase</keyword>
<dbReference type="STRING" id="1090615.SAMN04515671_1490"/>
<dbReference type="Pfam" id="PF01794">
    <property type="entry name" value="Ferric_reduct"/>
    <property type="match status" value="1"/>
</dbReference>
<evidence type="ECO:0000256" key="14">
    <source>
        <dbReference type="SAM" id="Phobius"/>
    </source>
</evidence>
<keyword evidence="10" id="KW-0408">Iron</keyword>
<keyword evidence="11" id="KW-0411">Iron-sulfur</keyword>
<keyword evidence="7" id="KW-0274">FAD</keyword>
<dbReference type="RefSeq" id="WP_090475412.1">
    <property type="nucleotide sequence ID" value="NZ_LT629710.1"/>
</dbReference>
<evidence type="ECO:0000256" key="9">
    <source>
        <dbReference type="ARBA" id="ARBA00023002"/>
    </source>
</evidence>
<feature type="transmembrane region" description="Helical" evidence="14">
    <location>
        <begin position="147"/>
        <end position="172"/>
    </location>
</feature>
<dbReference type="InterPro" id="IPR017927">
    <property type="entry name" value="FAD-bd_FR_type"/>
</dbReference>
<sequence length="481" mass="53321">MTATVKPRPGPVPRSAGRPRPWRPSARHRRLAWIGDAVGTLAIVSVVIVVLLWLAGGNVNVFRQVGGPMTALGRLTGLVASDFLLLQVLLMARIPWVEQVWGHGGLARKHRWLGFTSFWMMIVHIVLITIGYAQASHVNLVAELWDLTIHYAGMLLAAAGTLALIMVVVTSIRRARRKMRYESWHLIHLYSYLGVGLALPHQLWTGADFRSSPWATVYWWTLWAAAIGAVIVFRLVYPLLSSLRHRLVVTSVRREGPGVFSVTMGGNRLDRMGLQPGQFCQWRFLHGAGWTRAQPFSVSNVPTAHSLRITVQQVGDGSDRLANARPGTRVLFEGPYGTMTADRRTRRDVLLIGSGVGITPLRGLAEMINSERISSRRAAPSVVVIQRTRSIEETLFVQEFTALARQGVRVIPLIGRRGPASEWFPGPGVVSATNALRRLVPDVADREIYLCGPRAWTHQVKRTLHDLHVPASAIHTEDFAG</sequence>
<evidence type="ECO:0000313" key="16">
    <source>
        <dbReference type="EMBL" id="SDO61343.1"/>
    </source>
</evidence>
<evidence type="ECO:0000256" key="7">
    <source>
        <dbReference type="ARBA" id="ARBA00022827"/>
    </source>
</evidence>
<dbReference type="Proteomes" id="UP000198741">
    <property type="component" value="Chromosome I"/>
</dbReference>
<dbReference type="Gene3D" id="2.40.30.10">
    <property type="entry name" value="Translation factors"/>
    <property type="match status" value="1"/>
</dbReference>
<feature type="region of interest" description="Disordered" evidence="13">
    <location>
        <begin position="1"/>
        <end position="23"/>
    </location>
</feature>
<feature type="transmembrane region" description="Helical" evidence="14">
    <location>
        <begin position="112"/>
        <end position="135"/>
    </location>
</feature>
<reference evidence="16 17" key="1">
    <citation type="submission" date="2016-10" db="EMBL/GenBank/DDBJ databases">
        <authorList>
            <person name="de Groot N.N."/>
        </authorList>
    </citation>
    <scope>NUCLEOTIDE SEQUENCE [LARGE SCALE GENOMIC DNA]</scope>
    <source>
        <strain evidence="17">P4-7,KCTC 19426,CECT 7604</strain>
    </source>
</reference>
<evidence type="ECO:0000256" key="1">
    <source>
        <dbReference type="ARBA" id="ARBA00001974"/>
    </source>
</evidence>
<keyword evidence="4 14" id="KW-0812">Transmembrane</keyword>
<keyword evidence="12 14" id="KW-0472">Membrane</keyword>
<protein>
    <submittedName>
        <fullName evidence="16">Predicted ferric reductase</fullName>
    </submittedName>
</protein>
<dbReference type="PROSITE" id="PS51384">
    <property type="entry name" value="FAD_FR"/>
    <property type="match status" value="1"/>
</dbReference>
<evidence type="ECO:0000256" key="2">
    <source>
        <dbReference type="ARBA" id="ARBA00004141"/>
    </source>
</evidence>
<dbReference type="SUPFAM" id="SSF63380">
    <property type="entry name" value="Riboflavin synthase domain-like"/>
    <property type="match status" value="1"/>
</dbReference>
<evidence type="ECO:0000256" key="12">
    <source>
        <dbReference type="ARBA" id="ARBA00023136"/>
    </source>
</evidence>
<evidence type="ECO:0000256" key="6">
    <source>
        <dbReference type="ARBA" id="ARBA00022723"/>
    </source>
</evidence>
<feature type="transmembrane region" description="Helical" evidence="14">
    <location>
        <begin position="31"/>
        <end position="55"/>
    </location>
</feature>
<comment type="cofactor">
    <cofactor evidence="1">
        <name>FAD</name>
        <dbReference type="ChEBI" id="CHEBI:57692"/>
    </cofactor>
</comment>
<dbReference type="InterPro" id="IPR013130">
    <property type="entry name" value="Fe3_Rdtase_TM_dom"/>
</dbReference>
<evidence type="ECO:0000256" key="13">
    <source>
        <dbReference type="SAM" id="MobiDB-lite"/>
    </source>
</evidence>
<dbReference type="OrthoDB" id="9801223at2"/>
<proteinExistence type="predicted"/>
<dbReference type="PANTHER" id="PTHR47354:SF8">
    <property type="entry name" value="1,2-PHENYLACETYL-COA EPOXIDASE, SUBUNIT E"/>
    <property type="match status" value="1"/>
</dbReference>
<dbReference type="InterPro" id="IPR017938">
    <property type="entry name" value="Riboflavin_synthase-like_b-brl"/>
</dbReference>
<accession>A0A1H0KZX5</accession>
<dbReference type="InterPro" id="IPR039261">
    <property type="entry name" value="FNR_nucleotide-bd"/>
</dbReference>
<dbReference type="Gene3D" id="3.40.50.80">
    <property type="entry name" value="Nucleotide-binding domain of ferredoxin-NADP reductase (FNR) module"/>
    <property type="match status" value="1"/>
</dbReference>